<name>A0A0H5ADK3_9PSED</name>
<dbReference type="InterPro" id="IPR003661">
    <property type="entry name" value="HisK_dim/P_dom"/>
</dbReference>
<dbReference type="OrthoDB" id="9804645at2"/>
<dbReference type="AlphaFoldDB" id="A0A0H5ADK3"/>
<dbReference type="InterPro" id="IPR036890">
    <property type="entry name" value="HATPase_C_sf"/>
</dbReference>
<keyword evidence="12" id="KW-0902">Two-component regulatory system</keyword>
<proteinExistence type="predicted"/>
<reference evidence="18" key="2">
    <citation type="submission" date="2015-05" db="EMBL/GenBank/DDBJ databases">
        <authorList>
            <person name="Swarnkar M.K."/>
            <person name="Vyas P."/>
            <person name="Rahi P."/>
            <person name="Thakur R."/>
            <person name="Thakur N."/>
            <person name="Singh A.K."/>
            <person name="Gulati A."/>
        </authorList>
    </citation>
    <scope>NUCLEOTIDE SEQUENCE [LARGE SCALE GENOMIC DNA]</scope>
    <source>
        <strain evidence="18">745</strain>
    </source>
</reference>
<keyword evidence="13 14" id="KW-0472">Membrane</keyword>
<evidence type="ECO:0000256" key="11">
    <source>
        <dbReference type="ARBA" id="ARBA00022989"/>
    </source>
</evidence>
<evidence type="ECO:0000256" key="10">
    <source>
        <dbReference type="ARBA" id="ARBA00022840"/>
    </source>
</evidence>
<dbReference type="PRINTS" id="PR00344">
    <property type="entry name" value="BCTRLSENSOR"/>
</dbReference>
<dbReference type="KEGG" id="ptv:AA957_24340"/>
<dbReference type="GO" id="GO:0000155">
    <property type="term" value="F:phosphorelay sensor kinase activity"/>
    <property type="evidence" value="ECO:0007669"/>
    <property type="project" value="InterPro"/>
</dbReference>
<dbReference type="PANTHER" id="PTHR45528:SF1">
    <property type="entry name" value="SENSOR HISTIDINE KINASE CPXA"/>
    <property type="match status" value="1"/>
</dbReference>
<dbReference type="PROSITE" id="PS50109">
    <property type="entry name" value="HIS_KIN"/>
    <property type="match status" value="1"/>
</dbReference>
<dbReference type="PANTHER" id="PTHR45528">
    <property type="entry name" value="SENSOR HISTIDINE KINASE CPXA"/>
    <property type="match status" value="1"/>
</dbReference>
<comment type="catalytic activity">
    <reaction evidence="1">
        <text>ATP + protein L-histidine = ADP + protein N-phospho-L-histidine.</text>
        <dbReference type="EC" id="2.7.13.3"/>
    </reaction>
</comment>
<dbReference type="GO" id="GO:0005524">
    <property type="term" value="F:ATP binding"/>
    <property type="evidence" value="ECO:0007669"/>
    <property type="project" value="UniProtKB-KW"/>
</dbReference>
<keyword evidence="9 17" id="KW-0418">Kinase</keyword>
<evidence type="ECO:0000256" key="3">
    <source>
        <dbReference type="ARBA" id="ARBA00012438"/>
    </source>
</evidence>
<sequence>MTKPSLLFWKLFLAFWLATTLTFLAGVGVLELSSFRPGDPHVEAILASEKRLLEQFGVEAAGQLLTVWEHPPDEAIGVYDSAGQLVVGLPVAQPAYEHLLTSKEGLALTVRSTHAPNDHGRPWRQIPLIIGTIMSALFSGYMAYYLAWPLAHLRRAMSDVAQGRFETRVKPAMGKRRDEIADLAEECDRMANQLKVLVEAQQHLLHDISHELRSPLTRIQAAIGLLRQDATRGQMLERIERESERMDTLIEALLTLARLQGRPESIEREPVEIVEMLAMIVENAQFEAGIKNCRVHLQACPPFIACVSGELLYRCFENVIRNAVRYTRAGTTVLVWAQVNAEANRLSVQITDQGPGVEEDRLQSIFHPFERGAGDASVGFGLGLAIAARAVQMHGGTISARNAVGGGLIVEINLHSARSLHDITLA</sequence>
<organism evidence="17 18">
    <name type="scientific">Pseudomonas trivialis</name>
    <dbReference type="NCBI Taxonomy" id="200450"/>
    <lineage>
        <taxon>Bacteria</taxon>
        <taxon>Pseudomonadati</taxon>
        <taxon>Pseudomonadota</taxon>
        <taxon>Gammaproteobacteria</taxon>
        <taxon>Pseudomonadales</taxon>
        <taxon>Pseudomonadaceae</taxon>
        <taxon>Pseudomonas</taxon>
    </lineage>
</organism>
<dbReference type="SUPFAM" id="SSF55874">
    <property type="entry name" value="ATPase domain of HSP90 chaperone/DNA topoisomerase II/histidine kinase"/>
    <property type="match status" value="1"/>
</dbReference>
<keyword evidence="7 14" id="KW-0812">Transmembrane</keyword>
<dbReference type="Pfam" id="PF00512">
    <property type="entry name" value="HisKA"/>
    <property type="match status" value="1"/>
</dbReference>
<evidence type="ECO:0000256" key="4">
    <source>
        <dbReference type="ARBA" id="ARBA00022475"/>
    </source>
</evidence>
<evidence type="ECO:0000313" key="18">
    <source>
        <dbReference type="Proteomes" id="UP000036608"/>
    </source>
</evidence>
<dbReference type="Pfam" id="PF00672">
    <property type="entry name" value="HAMP"/>
    <property type="match status" value="1"/>
</dbReference>
<dbReference type="CDD" id="cd06225">
    <property type="entry name" value="HAMP"/>
    <property type="match status" value="1"/>
</dbReference>
<dbReference type="RefSeq" id="WP_049712427.1">
    <property type="nucleotide sequence ID" value="NZ_CP011507.1"/>
</dbReference>
<dbReference type="Pfam" id="PF02518">
    <property type="entry name" value="HATPase_c"/>
    <property type="match status" value="1"/>
</dbReference>
<keyword evidence="6" id="KW-0808">Transferase</keyword>
<feature type="transmembrane region" description="Helical" evidence="14">
    <location>
        <begin position="126"/>
        <end position="147"/>
    </location>
</feature>
<evidence type="ECO:0000256" key="14">
    <source>
        <dbReference type="SAM" id="Phobius"/>
    </source>
</evidence>
<keyword evidence="8" id="KW-0547">Nucleotide-binding</keyword>
<keyword evidence="4" id="KW-1003">Cell membrane</keyword>
<keyword evidence="10" id="KW-0067">ATP-binding</keyword>
<evidence type="ECO:0000256" key="1">
    <source>
        <dbReference type="ARBA" id="ARBA00000085"/>
    </source>
</evidence>
<dbReference type="CDD" id="cd00082">
    <property type="entry name" value="HisKA"/>
    <property type="match status" value="1"/>
</dbReference>
<dbReference type="SUPFAM" id="SSF47384">
    <property type="entry name" value="Homodimeric domain of signal transducing histidine kinase"/>
    <property type="match status" value="1"/>
</dbReference>
<feature type="domain" description="HAMP" evidence="16">
    <location>
        <begin position="144"/>
        <end position="199"/>
    </location>
</feature>
<accession>A0A0H5ADK3</accession>
<keyword evidence="5" id="KW-0597">Phosphoprotein</keyword>
<feature type="domain" description="Histidine kinase" evidence="15">
    <location>
        <begin position="207"/>
        <end position="418"/>
    </location>
</feature>
<dbReference type="Proteomes" id="UP000036608">
    <property type="component" value="Chromosome"/>
</dbReference>
<dbReference type="InterPro" id="IPR003660">
    <property type="entry name" value="HAMP_dom"/>
</dbReference>
<dbReference type="EMBL" id="CP011507">
    <property type="protein sequence ID" value="AKS09111.1"/>
    <property type="molecule type" value="Genomic_DNA"/>
</dbReference>
<evidence type="ECO:0000256" key="6">
    <source>
        <dbReference type="ARBA" id="ARBA00022679"/>
    </source>
</evidence>
<evidence type="ECO:0000256" key="8">
    <source>
        <dbReference type="ARBA" id="ARBA00022741"/>
    </source>
</evidence>
<dbReference type="EC" id="2.7.13.3" evidence="3"/>
<dbReference type="InterPro" id="IPR005467">
    <property type="entry name" value="His_kinase_dom"/>
</dbReference>
<evidence type="ECO:0000256" key="7">
    <source>
        <dbReference type="ARBA" id="ARBA00022692"/>
    </source>
</evidence>
<evidence type="ECO:0000259" key="15">
    <source>
        <dbReference type="PROSITE" id="PS50109"/>
    </source>
</evidence>
<evidence type="ECO:0000256" key="5">
    <source>
        <dbReference type="ARBA" id="ARBA00022553"/>
    </source>
</evidence>
<dbReference type="SUPFAM" id="SSF158472">
    <property type="entry name" value="HAMP domain-like"/>
    <property type="match status" value="1"/>
</dbReference>
<gene>
    <name evidence="17" type="ORF">AA957_24340</name>
</gene>
<keyword evidence="11 14" id="KW-1133">Transmembrane helix</keyword>
<dbReference type="Gene3D" id="1.10.287.130">
    <property type="match status" value="1"/>
</dbReference>
<dbReference type="SMART" id="SM00388">
    <property type="entry name" value="HisKA"/>
    <property type="match status" value="1"/>
</dbReference>
<dbReference type="InterPro" id="IPR050398">
    <property type="entry name" value="HssS/ArlS-like"/>
</dbReference>
<reference evidence="17 18" key="1">
    <citation type="journal article" date="2015" name="Genome Announc.">
        <title>Complete Genome Sequence of the Rhizobacterium Pseudomonas trivialis Strain IHBB745 with Multiple Plant Growth-Promoting Activities and Tolerance to Desiccation and Alkalinity.</title>
        <authorList>
            <person name="Gulati A."/>
            <person name="Swarnkar M.K."/>
            <person name="Vyas P."/>
            <person name="Rahi P."/>
            <person name="Thakur R."/>
            <person name="Thakur N."/>
            <person name="Singh A.K."/>
        </authorList>
    </citation>
    <scope>NUCLEOTIDE SEQUENCE [LARGE SCALE GENOMIC DNA]</scope>
    <source>
        <strain evidence="18">745</strain>
    </source>
</reference>
<evidence type="ECO:0000256" key="2">
    <source>
        <dbReference type="ARBA" id="ARBA00004651"/>
    </source>
</evidence>
<protein>
    <recommendedName>
        <fullName evidence="3">histidine kinase</fullName>
        <ecNumber evidence="3">2.7.13.3</ecNumber>
    </recommendedName>
</protein>
<evidence type="ECO:0000313" key="17">
    <source>
        <dbReference type="EMBL" id="AKS09111.1"/>
    </source>
</evidence>
<dbReference type="GO" id="GO:0005886">
    <property type="term" value="C:plasma membrane"/>
    <property type="evidence" value="ECO:0007669"/>
    <property type="project" value="UniProtKB-SubCell"/>
</dbReference>
<evidence type="ECO:0000256" key="9">
    <source>
        <dbReference type="ARBA" id="ARBA00022777"/>
    </source>
</evidence>
<dbReference type="PATRIC" id="fig|200450.3.peg.5000"/>
<dbReference type="InterPro" id="IPR004358">
    <property type="entry name" value="Sig_transdc_His_kin-like_C"/>
</dbReference>
<feature type="transmembrane region" description="Helical" evidence="14">
    <location>
        <begin position="7"/>
        <end position="30"/>
    </location>
</feature>
<dbReference type="InterPro" id="IPR036097">
    <property type="entry name" value="HisK_dim/P_sf"/>
</dbReference>
<dbReference type="Gene3D" id="1.10.8.500">
    <property type="entry name" value="HAMP domain in histidine kinase"/>
    <property type="match status" value="1"/>
</dbReference>
<evidence type="ECO:0000256" key="12">
    <source>
        <dbReference type="ARBA" id="ARBA00023012"/>
    </source>
</evidence>
<comment type="subcellular location">
    <subcellularLocation>
        <location evidence="2">Cell membrane</location>
        <topology evidence="2">Multi-pass membrane protein</topology>
    </subcellularLocation>
</comment>
<dbReference type="InterPro" id="IPR003594">
    <property type="entry name" value="HATPase_dom"/>
</dbReference>
<evidence type="ECO:0000256" key="13">
    <source>
        <dbReference type="ARBA" id="ARBA00023136"/>
    </source>
</evidence>
<dbReference type="SMART" id="SM00304">
    <property type="entry name" value="HAMP"/>
    <property type="match status" value="1"/>
</dbReference>
<dbReference type="SMART" id="SM00387">
    <property type="entry name" value="HATPase_c"/>
    <property type="match status" value="1"/>
</dbReference>
<dbReference type="Gene3D" id="3.30.565.10">
    <property type="entry name" value="Histidine kinase-like ATPase, C-terminal domain"/>
    <property type="match status" value="1"/>
</dbReference>
<evidence type="ECO:0000259" key="16">
    <source>
        <dbReference type="PROSITE" id="PS50885"/>
    </source>
</evidence>
<dbReference type="PROSITE" id="PS50885">
    <property type="entry name" value="HAMP"/>
    <property type="match status" value="1"/>
</dbReference>